<gene>
    <name evidence="1" type="ORF">E2C01_011066</name>
</gene>
<accession>A0A5B7DAG2</accession>
<proteinExistence type="predicted"/>
<comment type="caution">
    <text evidence="1">The sequence shown here is derived from an EMBL/GenBank/DDBJ whole genome shotgun (WGS) entry which is preliminary data.</text>
</comment>
<keyword evidence="2" id="KW-1185">Reference proteome</keyword>
<protein>
    <submittedName>
        <fullName evidence="1">Uncharacterized protein</fullName>
    </submittedName>
</protein>
<dbReference type="Proteomes" id="UP000324222">
    <property type="component" value="Unassembled WGS sequence"/>
</dbReference>
<dbReference type="AlphaFoldDB" id="A0A5B7DAG2"/>
<evidence type="ECO:0000313" key="2">
    <source>
        <dbReference type="Proteomes" id="UP000324222"/>
    </source>
</evidence>
<sequence length="145" mass="16654">MVDRRERETKLVILGVPEETRRYRKVKESLEISENTRIRDYRRLGKYVSNTNRKRPILVEVELKTSSRISSPGYVVYKSSVSDRGQRGGSMVLVRRALHSAVLTVDTSATDQVWLRFSCLPGMLLGFVYVTPSDSPYARNINIFL</sequence>
<name>A0A5B7DAG2_PORTR</name>
<reference evidence="1 2" key="1">
    <citation type="submission" date="2019-05" db="EMBL/GenBank/DDBJ databases">
        <title>Another draft genome of Portunus trituberculatus and its Hox gene families provides insights of decapod evolution.</title>
        <authorList>
            <person name="Jeong J.-H."/>
            <person name="Song I."/>
            <person name="Kim S."/>
            <person name="Choi T."/>
            <person name="Kim D."/>
            <person name="Ryu S."/>
            <person name="Kim W."/>
        </authorList>
    </citation>
    <scope>NUCLEOTIDE SEQUENCE [LARGE SCALE GENOMIC DNA]</scope>
    <source>
        <tissue evidence="1">Muscle</tissue>
    </source>
</reference>
<dbReference type="EMBL" id="VSRR010000656">
    <property type="protein sequence ID" value="MPC18189.1"/>
    <property type="molecule type" value="Genomic_DNA"/>
</dbReference>
<evidence type="ECO:0000313" key="1">
    <source>
        <dbReference type="EMBL" id="MPC18189.1"/>
    </source>
</evidence>
<organism evidence="1 2">
    <name type="scientific">Portunus trituberculatus</name>
    <name type="common">Swimming crab</name>
    <name type="synonym">Neptunus trituberculatus</name>
    <dbReference type="NCBI Taxonomy" id="210409"/>
    <lineage>
        <taxon>Eukaryota</taxon>
        <taxon>Metazoa</taxon>
        <taxon>Ecdysozoa</taxon>
        <taxon>Arthropoda</taxon>
        <taxon>Crustacea</taxon>
        <taxon>Multicrustacea</taxon>
        <taxon>Malacostraca</taxon>
        <taxon>Eumalacostraca</taxon>
        <taxon>Eucarida</taxon>
        <taxon>Decapoda</taxon>
        <taxon>Pleocyemata</taxon>
        <taxon>Brachyura</taxon>
        <taxon>Eubrachyura</taxon>
        <taxon>Portunoidea</taxon>
        <taxon>Portunidae</taxon>
        <taxon>Portuninae</taxon>
        <taxon>Portunus</taxon>
    </lineage>
</organism>